<keyword evidence="6 8" id="KW-0472">Membrane</keyword>
<evidence type="ECO:0000313" key="9">
    <source>
        <dbReference type="EMBL" id="GMG88091.1"/>
    </source>
</evidence>
<dbReference type="Proteomes" id="UP001224392">
    <property type="component" value="Unassembled WGS sequence"/>
</dbReference>
<evidence type="ECO:0000256" key="3">
    <source>
        <dbReference type="ARBA" id="ARBA00022475"/>
    </source>
</evidence>
<evidence type="ECO:0000256" key="6">
    <source>
        <dbReference type="ARBA" id="ARBA00023136"/>
    </source>
</evidence>
<evidence type="ECO:0000256" key="4">
    <source>
        <dbReference type="ARBA" id="ARBA00022692"/>
    </source>
</evidence>
<dbReference type="EMBL" id="BSYJ01000005">
    <property type="protein sequence ID" value="GMG88091.1"/>
    <property type="molecule type" value="Genomic_DNA"/>
</dbReference>
<keyword evidence="5 8" id="KW-1133">Transmembrane helix</keyword>
<dbReference type="Pfam" id="PF02472">
    <property type="entry name" value="ExbD"/>
    <property type="match status" value="1"/>
</dbReference>
<proteinExistence type="inferred from homology"/>
<sequence length="169" mass="18959">MRIRRRFNAEADLDITSFMNLMIILVPVLLLSMVFSHTSILKLNLPPLSDGSSSDEESKLLEVVLRDEHIDVNYPAGLRVRRIEHVEGEPQFKALSLVLQEVKRQLREKGVDKKDVMLLSEPDTSYQTLVSAMDTVRSYQAVVVTSVVEAELFPEVSLGDAPEPAAPEQ</sequence>
<keyword evidence="3" id="KW-1003">Cell membrane</keyword>
<evidence type="ECO:0000256" key="8">
    <source>
        <dbReference type="SAM" id="Phobius"/>
    </source>
</evidence>
<comment type="caution">
    <text evidence="9">The sequence shown here is derived from an EMBL/GenBank/DDBJ whole genome shotgun (WGS) entry which is preliminary data.</text>
</comment>
<dbReference type="InterPro" id="IPR003400">
    <property type="entry name" value="ExbD"/>
</dbReference>
<comment type="similarity">
    <text evidence="2 7">Belongs to the ExbD/TolR family.</text>
</comment>
<keyword evidence="4 7" id="KW-0812">Transmembrane</keyword>
<gene>
    <name evidence="9" type="ORF">MNKW57_24120</name>
</gene>
<accession>A0ABQ6M160</accession>
<keyword evidence="10" id="KW-1185">Reference proteome</keyword>
<keyword evidence="7" id="KW-0653">Protein transport</keyword>
<evidence type="ECO:0008006" key="11">
    <source>
        <dbReference type="Google" id="ProtNLM"/>
    </source>
</evidence>
<dbReference type="RefSeq" id="WP_285764705.1">
    <property type="nucleotide sequence ID" value="NZ_BSYJ01000005.1"/>
</dbReference>
<evidence type="ECO:0000256" key="5">
    <source>
        <dbReference type="ARBA" id="ARBA00022989"/>
    </source>
</evidence>
<evidence type="ECO:0000256" key="1">
    <source>
        <dbReference type="ARBA" id="ARBA00004162"/>
    </source>
</evidence>
<evidence type="ECO:0000256" key="2">
    <source>
        <dbReference type="ARBA" id="ARBA00005811"/>
    </source>
</evidence>
<evidence type="ECO:0000313" key="10">
    <source>
        <dbReference type="Proteomes" id="UP001224392"/>
    </source>
</evidence>
<evidence type="ECO:0000256" key="7">
    <source>
        <dbReference type="RuleBase" id="RU003879"/>
    </source>
</evidence>
<keyword evidence="7" id="KW-0813">Transport</keyword>
<reference evidence="9 10" key="1">
    <citation type="submission" date="2023-04" db="EMBL/GenBank/DDBJ databases">
        <title>Marinobulbifer ophiurae gen. nov., sp. Nov., isolate from tissue of brittle star Ophioplocus japonicus.</title>
        <authorList>
            <person name="Kawano K."/>
            <person name="Sawayama S."/>
            <person name="Nakagawa S."/>
        </authorList>
    </citation>
    <scope>NUCLEOTIDE SEQUENCE [LARGE SCALE GENOMIC DNA]</scope>
    <source>
        <strain evidence="9 10">NKW57</strain>
    </source>
</reference>
<protein>
    <recommendedName>
        <fullName evidence="11">Biopolymer transporter ExbD</fullName>
    </recommendedName>
</protein>
<comment type="subcellular location">
    <subcellularLocation>
        <location evidence="1">Cell membrane</location>
        <topology evidence="1">Single-pass membrane protein</topology>
    </subcellularLocation>
    <subcellularLocation>
        <location evidence="7">Cell membrane</location>
        <topology evidence="7">Single-pass type II membrane protein</topology>
    </subcellularLocation>
</comment>
<organism evidence="9 10">
    <name type="scientific">Biformimicrobium ophioploci</name>
    <dbReference type="NCBI Taxonomy" id="3036711"/>
    <lineage>
        <taxon>Bacteria</taxon>
        <taxon>Pseudomonadati</taxon>
        <taxon>Pseudomonadota</taxon>
        <taxon>Gammaproteobacteria</taxon>
        <taxon>Cellvibrionales</taxon>
        <taxon>Microbulbiferaceae</taxon>
        <taxon>Biformimicrobium</taxon>
    </lineage>
</organism>
<name>A0ABQ6M160_9GAMM</name>
<feature type="transmembrane region" description="Helical" evidence="8">
    <location>
        <begin position="21"/>
        <end position="40"/>
    </location>
</feature>